<dbReference type="Pfam" id="PF01370">
    <property type="entry name" value="Epimerase"/>
    <property type="match status" value="1"/>
</dbReference>
<evidence type="ECO:0000313" key="3">
    <source>
        <dbReference type="Proteomes" id="UP000639396"/>
    </source>
</evidence>
<feature type="domain" description="NAD-dependent epimerase/dehydratase" evidence="1">
    <location>
        <begin position="3"/>
        <end position="228"/>
    </location>
</feature>
<dbReference type="PANTHER" id="PTHR43245:SF24">
    <property type="entry name" value="DEHYDROGENASE"/>
    <property type="match status" value="1"/>
</dbReference>
<proteinExistence type="predicted"/>
<dbReference type="RefSeq" id="WP_190928106.1">
    <property type="nucleotide sequence ID" value="NZ_JACXJA010000015.1"/>
</dbReference>
<reference evidence="2" key="1">
    <citation type="submission" date="2020-09" db="EMBL/GenBank/DDBJ databases">
        <title>A novel bacterium of genus Paenibacillus, isolated from South China Sea.</title>
        <authorList>
            <person name="Huang H."/>
            <person name="Mo K."/>
            <person name="Hu Y."/>
        </authorList>
    </citation>
    <scope>NUCLEOTIDE SEQUENCE</scope>
    <source>
        <strain evidence="2">IB182363</strain>
    </source>
</reference>
<name>A0A927C7K3_9BACL</name>
<dbReference type="SUPFAM" id="SSF51735">
    <property type="entry name" value="NAD(P)-binding Rossmann-fold domains"/>
    <property type="match status" value="1"/>
</dbReference>
<dbReference type="Gene3D" id="3.40.50.720">
    <property type="entry name" value="NAD(P)-binding Rossmann-like Domain"/>
    <property type="match status" value="1"/>
</dbReference>
<protein>
    <submittedName>
        <fullName evidence="2">NAD-dependent epimerase/dehydratase family protein</fullName>
    </submittedName>
</protein>
<keyword evidence="3" id="KW-1185">Reference proteome</keyword>
<accession>A0A927C7K3</accession>
<dbReference type="InterPro" id="IPR036291">
    <property type="entry name" value="NAD(P)-bd_dom_sf"/>
</dbReference>
<comment type="caution">
    <text evidence="2">The sequence shown here is derived from an EMBL/GenBank/DDBJ whole genome shotgun (WGS) entry which is preliminary data.</text>
</comment>
<sequence length="330" mass="36476">MRALVTGSTGFLGKRLAERLHVLGWDITAVGRNDQAGKALSGAGIRFVKLDLRDREAVHRVVAGQDVVFHCAALSSAWGIYRDFYESNVTATGFLLDAARAHSVQRFVHVSTPSVYFNYTDQFNLTEDSELPSRFANDYARTKYEAECRVREAFAAGLPSLIIRPRAIFGPGDPALFPRLMRANDKVGIPLIDGGRALIDLTYVDNVVDALLCCAQASESALGETYNISNGEPVRFVDAVDRLFGQLGVTPRYRHLAYPTADRLAAGLETVYRLLRLRGEPPFTRYTIGVVSCSQTLDIGKAGRLLGYEPNVSVDEGLARFADWWRKPQK</sequence>
<dbReference type="Proteomes" id="UP000639396">
    <property type="component" value="Unassembled WGS sequence"/>
</dbReference>
<dbReference type="PANTHER" id="PTHR43245">
    <property type="entry name" value="BIFUNCTIONAL POLYMYXIN RESISTANCE PROTEIN ARNA"/>
    <property type="match status" value="1"/>
</dbReference>
<dbReference type="AlphaFoldDB" id="A0A927C7K3"/>
<evidence type="ECO:0000313" key="2">
    <source>
        <dbReference type="EMBL" id="MBD2862844.1"/>
    </source>
</evidence>
<dbReference type="InterPro" id="IPR001509">
    <property type="entry name" value="Epimerase_deHydtase"/>
</dbReference>
<evidence type="ECO:0000259" key="1">
    <source>
        <dbReference type="Pfam" id="PF01370"/>
    </source>
</evidence>
<dbReference type="EMBL" id="JACXJA010000015">
    <property type="protein sequence ID" value="MBD2862844.1"/>
    <property type="molecule type" value="Genomic_DNA"/>
</dbReference>
<organism evidence="2 3">
    <name type="scientific">Paenibacillus oceani</name>
    <dbReference type="NCBI Taxonomy" id="2772510"/>
    <lineage>
        <taxon>Bacteria</taxon>
        <taxon>Bacillati</taxon>
        <taxon>Bacillota</taxon>
        <taxon>Bacilli</taxon>
        <taxon>Bacillales</taxon>
        <taxon>Paenibacillaceae</taxon>
        <taxon>Paenibacillus</taxon>
    </lineage>
</organism>
<dbReference type="InterPro" id="IPR050177">
    <property type="entry name" value="Lipid_A_modif_metabolic_enz"/>
</dbReference>
<gene>
    <name evidence="2" type="ORF">IDH45_12705</name>
</gene>